<dbReference type="EMBL" id="CP095053">
    <property type="protein sequence ID" value="UOR07412.1"/>
    <property type="molecule type" value="Genomic_DNA"/>
</dbReference>
<name>A0A8T9SYT4_9BACT</name>
<dbReference type="RefSeq" id="WP_245097138.1">
    <property type="nucleotide sequence ID" value="NZ_CP095053.1"/>
</dbReference>
<dbReference type="KEGG" id="haei:MUN82_10005"/>
<gene>
    <name evidence="1" type="ORF">MUN82_10005</name>
</gene>
<protein>
    <submittedName>
        <fullName evidence="1">Uncharacterized protein</fullName>
    </submittedName>
</protein>
<dbReference type="Proteomes" id="UP000829925">
    <property type="component" value="Chromosome"/>
</dbReference>
<sequence length="322" mass="37101">MNYYQEQQQYIQSLFSDTHRAELISLYGEEDTNSYLDSLRKDEAKQIRLFRESKARQFEQQTMKDCDETDPFYWSRVVQNAAGSFIQERVVPPPYGRAYQYVFVDTILNGLGERIYQYLNDTFIGDECDRQYVQELLDMMVTTGFFNDDIAIRFHSGGDGGIEQWEAGQGERIVNIKVDDKPLPRLFLGRARNIVRADIVRRWISDKEKSAPQRVSHRAKAPLTHKRVALLVFLLGKSISKNNAAAVANEYGLNPAPGTPGKLYDYWEKWCTNDKLKAVHSSRVAKALIRDIEAIIPNLIAEQQQVEAQELMLYIQDNQSSN</sequence>
<organism evidence="1 2">
    <name type="scientific">Hymenobacter aerilatus</name>
    <dbReference type="NCBI Taxonomy" id="2932251"/>
    <lineage>
        <taxon>Bacteria</taxon>
        <taxon>Pseudomonadati</taxon>
        <taxon>Bacteroidota</taxon>
        <taxon>Cytophagia</taxon>
        <taxon>Cytophagales</taxon>
        <taxon>Hymenobacteraceae</taxon>
        <taxon>Hymenobacter</taxon>
    </lineage>
</organism>
<keyword evidence="2" id="KW-1185">Reference proteome</keyword>
<evidence type="ECO:0000313" key="1">
    <source>
        <dbReference type="EMBL" id="UOR07412.1"/>
    </source>
</evidence>
<reference evidence="1 2" key="1">
    <citation type="submission" date="2022-04" db="EMBL/GenBank/DDBJ databases">
        <title>Hymenobacter sp. isolated from the air.</title>
        <authorList>
            <person name="Won M."/>
            <person name="Lee C.-M."/>
            <person name="Woen H.-Y."/>
            <person name="Kwon S.-W."/>
        </authorList>
    </citation>
    <scope>NUCLEOTIDE SEQUENCE [LARGE SCALE GENOMIC DNA]</scope>
    <source>
        <strain evidence="2">5413 J-13</strain>
    </source>
</reference>
<evidence type="ECO:0000313" key="2">
    <source>
        <dbReference type="Proteomes" id="UP000829925"/>
    </source>
</evidence>
<accession>A0A8T9SYT4</accession>
<dbReference type="AlphaFoldDB" id="A0A8T9SYT4"/>
<proteinExistence type="predicted"/>